<gene>
    <name evidence="2" type="ORF">CJU94_16995</name>
</gene>
<dbReference type="AlphaFoldDB" id="A0A248VL31"/>
<reference evidence="2 3" key="1">
    <citation type="submission" date="2017-08" db="EMBL/GenBank/DDBJ databases">
        <title>Identification and genetic characteristics of simultaneous BTEX- and naphthalene-degrading Paraburkholderia sp. BN5 isolated from petroleum-contaminated soil.</title>
        <authorList>
            <person name="Lee Y."/>
            <person name="Jeon C.O."/>
        </authorList>
    </citation>
    <scope>NUCLEOTIDE SEQUENCE [LARGE SCALE GENOMIC DNA]</scope>
    <source>
        <strain evidence="2 3">BN5</strain>
    </source>
</reference>
<dbReference type="KEGG" id="parb:CJU94_16995"/>
<evidence type="ECO:0000313" key="3">
    <source>
        <dbReference type="Proteomes" id="UP000215158"/>
    </source>
</evidence>
<proteinExistence type="predicted"/>
<feature type="compositionally biased region" description="Basic and acidic residues" evidence="1">
    <location>
        <begin position="9"/>
        <end position="68"/>
    </location>
</feature>
<accession>A0A248VL31</accession>
<protein>
    <submittedName>
        <fullName evidence="2">Uncharacterized protein</fullName>
    </submittedName>
</protein>
<dbReference type="Gene3D" id="2.150.10.10">
    <property type="entry name" value="Serralysin-like metalloprotease, C-terminal"/>
    <property type="match status" value="1"/>
</dbReference>
<sequence length="98" mass="11302">MTKRLHARWTADGRRQTADGRRQTADGRRQTADGRRQTADGRRQTADGRRQTADGRRRQDRRATERRARVFLPSSQVARPQPVLDQSPGQVQSRLLVR</sequence>
<feature type="region of interest" description="Disordered" evidence="1">
    <location>
        <begin position="1"/>
        <end position="98"/>
    </location>
</feature>
<keyword evidence="3" id="KW-1185">Reference proteome</keyword>
<evidence type="ECO:0000256" key="1">
    <source>
        <dbReference type="SAM" id="MobiDB-lite"/>
    </source>
</evidence>
<dbReference type="SUPFAM" id="SSF101967">
    <property type="entry name" value="Adhesin YadA, collagen-binding domain"/>
    <property type="match status" value="1"/>
</dbReference>
<organism evidence="2 3">
    <name type="scientific">Paraburkholderia aromaticivorans</name>
    <dbReference type="NCBI Taxonomy" id="2026199"/>
    <lineage>
        <taxon>Bacteria</taxon>
        <taxon>Pseudomonadati</taxon>
        <taxon>Pseudomonadota</taxon>
        <taxon>Betaproteobacteria</taxon>
        <taxon>Burkholderiales</taxon>
        <taxon>Burkholderiaceae</taxon>
        <taxon>Paraburkholderia</taxon>
    </lineage>
</organism>
<dbReference type="EMBL" id="CP022989">
    <property type="protein sequence ID" value="ASV99690.1"/>
    <property type="molecule type" value="Genomic_DNA"/>
</dbReference>
<dbReference type="Proteomes" id="UP000215158">
    <property type="component" value="Chromosome 1"/>
</dbReference>
<evidence type="ECO:0000313" key="2">
    <source>
        <dbReference type="EMBL" id="ASV99690.1"/>
    </source>
</evidence>
<feature type="compositionally biased region" description="Polar residues" evidence="1">
    <location>
        <begin position="87"/>
        <end position="98"/>
    </location>
</feature>
<dbReference type="InterPro" id="IPR011049">
    <property type="entry name" value="Serralysin-like_metalloprot_C"/>
</dbReference>
<name>A0A248VL31_9BURK</name>